<dbReference type="PANTHER" id="PTHR43201">
    <property type="entry name" value="ACYL-COA SYNTHETASE"/>
    <property type="match status" value="1"/>
</dbReference>
<dbReference type="Gene3D" id="3.30.300.30">
    <property type="match status" value="1"/>
</dbReference>
<dbReference type="Pfam" id="PF13193">
    <property type="entry name" value="AMP-binding_C"/>
    <property type="match status" value="1"/>
</dbReference>
<evidence type="ECO:0000313" key="10">
    <source>
        <dbReference type="EMBL" id="SED15860.1"/>
    </source>
</evidence>
<comment type="catalytic activity">
    <reaction evidence="6">
        <text>a 4-saturated-(3S)-3-hydroxyacyl-CoA = a (3E)-enoyl-CoA + H2O</text>
        <dbReference type="Rhea" id="RHEA:20724"/>
        <dbReference type="ChEBI" id="CHEBI:15377"/>
        <dbReference type="ChEBI" id="CHEBI:58521"/>
        <dbReference type="ChEBI" id="CHEBI:137480"/>
        <dbReference type="EC" id="4.2.1.17"/>
    </reaction>
</comment>
<dbReference type="InterPro" id="IPR042099">
    <property type="entry name" value="ANL_N_sf"/>
</dbReference>
<dbReference type="InterPro" id="IPR018376">
    <property type="entry name" value="Enoyl-CoA_hyd/isom_CS"/>
</dbReference>
<dbReference type="Proteomes" id="UP000182241">
    <property type="component" value="Unassembled WGS sequence"/>
</dbReference>
<evidence type="ECO:0000313" key="11">
    <source>
        <dbReference type="Proteomes" id="UP000182241"/>
    </source>
</evidence>
<evidence type="ECO:0000256" key="1">
    <source>
        <dbReference type="ARBA" id="ARBA00002994"/>
    </source>
</evidence>
<dbReference type="InterPro" id="IPR045851">
    <property type="entry name" value="AMP-bd_C_sf"/>
</dbReference>
<proteinExistence type="inferred from homology"/>
<feature type="compositionally biased region" description="Low complexity" evidence="7">
    <location>
        <begin position="537"/>
        <end position="547"/>
    </location>
</feature>
<dbReference type="SUPFAM" id="SSF52096">
    <property type="entry name" value="ClpP/crotonase"/>
    <property type="match status" value="1"/>
</dbReference>
<name>A0A1H4YF34_TSUTY</name>
<evidence type="ECO:0000256" key="7">
    <source>
        <dbReference type="SAM" id="MobiDB-lite"/>
    </source>
</evidence>
<dbReference type="Pfam" id="PF00501">
    <property type="entry name" value="AMP-binding"/>
    <property type="match status" value="1"/>
</dbReference>
<dbReference type="PROSITE" id="PS00166">
    <property type="entry name" value="ENOYL_COA_HYDRATASE"/>
    <property type="match status" value="1"/>
</dbReference>
<gene>
    <name evidence="10" type="ORF">SAMN04489793_4145</name>
</gene>
<evidence type="ECO:0000256" key="3">
    <source>
        <dbReference type="ARBA" id="ARBA00022598"/>
    </source>
</evidence>
<evidence type="ECO:0000256" key="4">
    <source>
        <dbReference type="ARBA" id="ARBA00022832"/>
    </source>
</evidence>
<evidence type="ECO:0000256" key="2">
    <source>
        <dbReference type="ARBA" id="ARBA00006432"/>
    </source>
</evidence>
<dbReference type="PROSITE" id="PS00455">
    <property type="entry name" value="AMP_BINDING"/>
    <property type="match status" value="1"/>
</dbReference>
<dbReference type="STRING" id="57704.SAMN04489793_4145"/>
<dbReference type="Gene3D" id="3.40.50.12780">
    <property type="entry name" value="N-terminal domain of ligase-like"/>
    <property type="match status" value="1"/>
</dbReference>
<feature type="region of interest" description="Disordered" evidence="7">
    <location>
        <begin position="535"/>
        <end position="555"/>
    </location>
</feature>
<accession>A0A1H4YF34</accession>
<dbReference type="GO" id="GO:0006631">
    <property type="term" value="P:fatty acid metabolic process"/>
    <property type="evidence" value="ECO:0007669"/>
    <property type="project" value="UniProtKB-KW"/>
</dbReference>
<dbReference type="AlphaFoldDB" id="A0A1H4YF34"/>
<keyword evidence="4" id="KW-0276">Fatty acid metabolism</keyword>
<dbReference type="GO" id="GO:0031956">
    <property type="term" value="F:medium-chain fatty acid-CoA ligase activity"/>
    <property type="evidence" value="ECO:0007669"/>
    <property type="project" value="TreeGrafter"/>
</dbReference>
<dbReference type="InterPro" id="IPR001753">
    <property type="entry name" value="Enoyl-CoA_hydra/iso"/>
</dbReference>
<feature type="domain" description="AMP-dependent synthetase/ligase" evidence="8">
    <location>
        <begin position="38"/>
        <end position="387"/>
    </location>
</feature>
<organism evidence="10 11">
    <name type="scientific">Tsukamurella tyrosinosolvens</name>
    <dbReference type="NCBI Taxonomy" id="57704"/>
    <lineage>
        <taxon>Bacteria</taxon>
        <taxon>Bacillati</taxon>
        <taxon>Actinomycetota</taxon>
        <taxon>Actinomycetes</taxon>
        <taxon>Mycobacteriales</taxon>
        <taxon>Tsukamurellaceae</taxon>
        <taxon>Tsukamurella</taxon>
    </lineage>
</organism>
<dbReference type="PANTHER" id="PTHR43201:SF5">
    <property type="entry name" value="MEDIUM-CHAIN ACYL-COA LIGASE ACSF2, MITOCHONDRIAL"/>
    <property type="match status" value="1"/>
</dbReference>
<dbReference type="CDD" id="cd06558">
    <property type="entry name" value="crotonase-like"/>
    <property type="match status" value="1"/>
</dbReference>
<dbReference type="Gene3D" id="3.90.226.10">
    <property type="entry name" value="2-enoyl-CoA Hydratase, Chain A, domain 1"/>
    <property type="match status" value="1"/>
</dbReference>
<dbReference type="InterPro" id="IPR025110">
    <property type="entry name" value="AMP-bd_C"/>
</dbReference>
<comment type="function">
    <text evidence="1">Could possibly oxidize fatty acids using specific components.</text>
</comment>
<comment type="similarity">
    <text evidence="2">Belongs to the ATP-dependent AMP-binding enzyme family.</text>
</comment>
<sequence length="818" mass="86645">MTIDTTRTCAAPAMRRAVAADAIGDTPRVRTVTGLLADGAARTPEAELLRFGDESWTYRRFDEASSRLAHRLIETDGIAPGDRVAIMLPNIAGWPLTWLAVLKAGGVAVPVNSAYRAADLQFVLADSGARVIVTDADHVPLVHDVIAGDRALAGVAVLDIADTSDAAFPATPPAVAGAPDSLANLQYTSGTTGFPKACMLTHDYWTRIGWACAAAVGLGQDDVLLTAQPFSYMDPQWNTVLALTTGAPLVVLPRFSASGFMADVRRHGATFCYVLGSMPTLLFKQPPSPEDRNNRLRAVFCSAIPAALHADLEDRWGAPWREVYGMTESGIDLFSPFEDTAAVGSGTLGHPIATKEIRIVGADGAAVPTGTPGELTVAGVPMMLGYWNRPEATAETLRDGRLHTGDLAVVDERGGIRLVGRLKDMVRRGGENVAAVEVEAALEHDDAVVASAVVAEPDPVLGEEVKAFVQLAPGIAADHAAAVAIVARVAERLAKFKVPRFIEFVTDLPRTPSQRVAKPALKARAAEVPGPVFDLRAPAPASAPAPSNKENPVEQNNDPVEQVLVEVVREVAIITLRRPDKLNALTVGMRRRLAALIREYGTGDRARGIVLTGTGRAFSAGEDLSAPPTSFDGMRESFESFHDVTRAVIETRVPVVAAVNGIAVGGASEITLCCDARIGVPGTTYYQPENARGLTISNASSLLLPRIVRGHAMRMILGSERIGADEALRIGLLDEVVEGTALVDRAVDVVHAWTPEGANTTALHLELLRPTLDEIERAFAREDAAADASWNSGALTAGVQEFWDARTTPATATTGGAR</sequence>
<keyword evidence="3 10" id="KW-0436">Ligase</keyword>
<dbReference type="InterPro" id="IPR029045">
    <property type="entry name" value="ClpP/crotonase-like_dom_sf"/>
</dbReference>
<evidence type="ECO:0000256" key="5">
    <source>
        <dbReference type="ARBA" id="ARBA00023709"/>
    </source>
</evidence>
<dbReference type="InterPro" id="IPR020845">
    <property type="entry name" value="AMP-binding_CS"/>
</dbReference>
<evidence type="ECO:0000256" key="6">
    <source>
        <dbReference type="ARBA" id="ARBA00023717"/>
    </source>
</evidence>
<feature type="domain" description="AMP-binding enzyme C-terminal" evidence="9">
    <location>
        <begin position="437"/>
        <end position="513"/>
    </location>
</feature>
<dbReference type="Pfam" id="PF00378">
    <property type="entry name" value="ECH_1"/>
    <property type="match status" value="1"/>
</dbReference>
<dbReference type="RefSeq" id="WP_082791171.1">
    <property type="nucleotide sequence ID" value="NZ_CBDRGN010000009.1"/>
</dbReference>
<keyword evidence="4" id="KW-0443">Lipid metabolism</keyword>
<dbReference type="SUPFAM" id="SSF56801">
    <property type="entry name" value="Acetyl-CoA synthetase-like"/>
    <property type="match status" value="1"/>
</dbReference>
<keyword evidence="11" id="KW-1185">Reference proteome</keyword>
<evidence type="ECO:0000259" key="8">
    <source>
        <dbReference type="Pfam" id="PF00501"/>
    </source>
</evidence>
<reference evidence="11" key="1">
    <citation type="submission" date="2016-10" db="EMBL/GenBank/DDBJ databases">
        <authorList>
            <person name="Varghese N."/>
            <person name="Submissions S."/>
        </authorList>
    </citation>
    <scope>NUCLEOTIDE SEQUENCE [LARGE SCALE GENOMIC DNA]</scope>
    <source>
        <strain evidence="11">DSM 44234</strain>
    </source>
</reference>
<dbReference type="InterPro" id="IPR000873">
    <property type="entry name" value="AMP-dep_synth/lig_dom"/>
</dbReference>
<dbReference type="EMBL" id="FNSA01000003">
    <property type="protein sequence ID" value="SED15860.1"/>
    <property type="molecule type" value="Genomic_DNA"/>
</dbReference>
<protein>
    <submittedName>
        <fullName evidence="10">Acyl-CoA synthetase (AMP-forming)/AMP-acid ligase II</fullName>
    </submittedName>
</protein>
<dbReference type="GO" id="GO:0004300">
    <property type="term" value="F:enoyl-CoA hydratase activity"/>
    <property type="evidence" value="ECO:0007669"/>
    <property type="project" value="UniProtKB-EC"/>
</dbReference>
<evidence type="ECO:0000259" key="9">
    <source>
        <dbReference type="Pfam" id="PF13193"/>
    </source>
</evidence>
<comment type="catalytic activity">
    <reaction evidence="5">
        <text>a (3S)-3-hydroxyacyl-CoA = a (2E)-enoyl-CoA + H2O</text>
        <dbReference type="Rhea" id="RHEA:16105"/>
        <dbReference type="ChEBI" id="CHEBI:15377"/>
        <dbReference type="ChEBI" id="CHEBI:57318"/>
        <dbReference type="ChEBI" id="CHEBI:58856"/>
        <dbReference type="EC" id="4.2.1.17"/>
    </reaction>
</comment>